<organism evidence="1">
    <name type="scientific">marine sediment metagenome</name>
    <dbReference type="NCBI Taxonomy" id="412755"/>
    <lineage>
        <taxon>unclassified sequences</taxon>
        <taxon>metagenomes</taxon>
        <taxon>ecological metagenomes</taxon>
    </lineage>
</organism>
<protein>
    <submittedName>
        <fullName evidence="1">Uncharacterized protein</fullName>
    </submittedName>
</protein>
<comment type="caution">
    <text evidence="1">The sequence shown here is derived from an EMBL/GenBank/DDBJ whole genome shotgun (WGS) entry which is preliminary data.</text>
</comment>
<gene>
    <name evidence="1" type="ORF">S01H1_47691</name>
</gene>
<feature type="non-terminal residue" evidence="1">
    <location>
        <position position="262"/>
    </location>
</feature>
<reference evidence="1" key="1">
    <citation type="journal article" date="2014" name="Front. Microbiol.">
        <title>High frequency of phylogenetically diverse reductive dehalogenase-homologous genes in deep subseafloor sedimentary metagenomes.</title>
        <authorList>
            <person name="Kawai M."/>
            <person name="Futagami T."/>
            <person name="Toyoda A."/>
            <person name="Takaki Y."/>
            <person name="Nishi S."/>
            <person name="Hori S."/>
            <person name="Arai W."/>
            <person name="Tsubouchi T."/>
            <person name="Morono Y."/>
            <person name="Uchiyama I."/>
            <person name="Ito T."/>
            <person name="Fujiyama A."/>
            <person name="Inagaki F."/>
            <person name="Takami H."/>
        </authorList>
    </citation>
    <scope>NUCLEOTIDE SEQUENCE</scope>
    <source>
        <strain evidence="1">Expedition CK06-06</strain>
    </source>
</reference>
<accession>X0WJY0</accession>
<dbReference type="AlphaFoldDB" id="X0WJY0"/>
<dbReference type="EMBL" id="BARS01030585">
    <property type="protein sequence ID" value="GAG23527.1"/>
    <property type="molecule type" value="Genomic_DNA"/>
</dbReference>
<name>X0WJY0_9ZZZZ</name>
<proteinExistence type="predicted"/>
<evidence type="ECO:0000313" key="1">
    <source>
        <dbReference type="EMBL" id="GAG23527.1"/>
    </source>
</evidence>
<feature type="non-terminal residue" evidence="1">
    <location>
        <position position="1"/>
    </location>
</feature>
<sequence length="262" mass="26360">KNITITSLKSLINTQYTLTSDQNGADVDVKLNDNTGSVVSTVKLVKGSNVTLSNSGSNITISSTGGGGGGGSVDSVTTTDGTFINLTPNGAATGAVTVTADLSATGTTDSTTFLRGDNTWNVPPDTIYSLPTATSSILGGIKLFSDTEQAISANTVSATASRTYGLQLNASDQAVVNVPWLNTTYSDFVGATSTTDGESGLVPQPEAGDYQNFLRGDGTWAASSGGSVISVSTNGGLDPGSPLSAALSLAISNPTTTPNLVF</sequence>